<name>A0A8J5XGZ4_DIALT</name>
<dbReference type="AlphaFoldDB" id="A0A8J5XGZ4"/>
<evidence type="ECO:0000313" key="3">
    <source>
        <dbReference type="Proteomes" id="UP000751190"/>
    </source>
</evidence>
<accession>A0A8J5XGZ4</accession>
<dbReference type="EMBL" id="JAGTXO010000018">
    <property type="protein sequence ID" value="KAG8462825.1"/>
    <property type="molecule type" value="Genomic_DNA"/>
</dbReference>
<feature type="signal peptide" evidence="1">
    <location>
        <begin position="1"/>
        <end position="17"/>
    </location>
</feature>
<organism evidence="2 3">
    <name type="scientific">Diacronema lutheri</name>
    <name type="common">Unicellular marine alga</name>
    <name type="synonym">Monochrysis lutheri</name>
    <dbReference type="NCBI Taxonomy" id="2081491"/>
    <lineage>
        <taxon>Eukaryota</taxon>
        <taxon>Haptista</taxon>
        <taxon>Haptophyta</taxon>
        <taxon>Pavlovophyceae</taxon>
        <taxon>Pavlovales</taxon>
        <taxon>Pavlovaceae</taxon>
        <taxon>Diacronema</taxon>
    </lineage>
</organism>
<evidence type="ECO:0000256" key="1">
    <source>
        <dbReference type="SAM" id="SignalP"/>
    </source>
</evidence>
<dbReference type="Proteomes" id="UP000751190">
    <property type="component" value="Unassembled WGS sequence"/>
</dbReference>
<reference evidence="2" key="1">
    <citation type="submission" date="2021-05" db="EMBL/GenBank/DDBJ databases">
        <title>The genome of the haptophyte Pavlova lutheri (Diacronema luteri, Pavlovales) - a model for lipid biosynthesis in eukaryotic algae.</title>
        <authorList>
            <person name="Hulatt C.J."/>
            <person name="Posewitz M.C."/>
        </authorList>
    </citation>
    <scope>NUCLEOTIDE SEQUENCE</scope>
    <source>
        <strain evidence="2">NIVA-4/92</strain>
    </source>
</reference>
<comment type="caution">
    <text evidence="2">The sequence shown here is derived from an EMBL/GenBank/DDBJ whole genome shotgun (WGS) entry which is preliminary data.</text>
</comment>
<evidence type="ECO:0008006" key="4">
    <source>
        <dbReference type="Google" id="ProtNLM"/>
    </source>
</evidence>
<sequence length="317" mass="34444">MLLTLARWLSPNFFALAASSGQPILITIPYSHYNELARWALQLVGARFVEFGYSPLQHVLPVLAARLCGRKEHLSSSSKIERPPAAGDASDRALLHAPRGAPTAVPLLVLPDGRVLPDSWAIGAASGLAPITDPSLMHTYDAVLGPLTRQWIYFYLLKPAAAPLWDALITRDRHWIWRALYALGLRGAIRKRLTAAFRSDEPSAMATCRARLRAVIDELGASRVRARPGAFLNGDAISLEDVALAALVAPLVLPPNYCEGKYAYVLDAIAPADRQFAAELAEWRATAVGEYVLWLYAHHRLGGTAALPAGQLPAPKL</sequence>
<gene>
    <name evidence="2" type="ORF">KFE25_001598</name>
</gene>
<keyword evidence="3" id="KW-1185">Reference proteome</keyword>
<proteinExistence type="predicted"/>
<feature type="chain" id="PRO_5035252691" description="GST C-terminal domain-containing protein" evidence="1">
    <location>
        <begin position="18"/>
        <end position="317"/>
    </location>
</feature>
<protein>
    <recommendedName>
        <fullName evidence="4">GST C-terminal domain-containing protein</fullName>
    </recommendedName>
</protein>
<keyword evidence="1" id="KW-0732">Signal</keyword>
<evidence type="ECO:0000313" key="2">
    <source>
        <dbReference type="EMBL" id="KAG8462825.1"/>
    </source>
</evidence>
<dbReference type="OrthoDB" id="9988732at2759"/>
<dbReference type="OMA" id="YNELARW"/>